<evidence type="ECO:0000313" key="3">
    <source>
        <dbReference type="Proteomes" id="UP000236161"/>
    </source>
</evidence>
<name>A0A2I0BAU6_9ASPA</name>
<dbReference type="EMBL" id="KZ451899">
    <property type="protein sequence ID" value="PKA64910.1"/>
    <property type="molecule type" value="Genomic_DNA"/>
</dbReference>
<organism evidence="2 3">
    <name type="scientific">Apostasia shenzhenica</name>
    <dbReference type="NCBI Taxonomy" id="1088818"/>
    <lineage>
        <taxon>Eukaryota</taxon>
        <taxon>Viridiplantae</taxon>
        <taxon>Streptophyta</taxon>
        <taxon>Embryophyta</taxon>
        <taxon>Tracheophyta</taxon>
        <taxon>Spermatophyta</taxon>
        <taxon>Magnoliopsida</taxon>
        <taxon>Liliopsida</taxon>
        <taxon>Asparagales</taxon>
        <taxon>Orchidaceae</taxon>
        <taxon>Apostasioideae</taxon>
        <taxon>Apostasia</taxon>
    </lineage>
</organism>
<sequence>MQPNCEINYKSSQLANGLPTFNFTAIEVRTIVKPLNLTAVGKIGLPRPSMNEIRLFFQSLKLKDEFQVSLLDRRHIFLRFSLEEDLNRVRMHGTYYLNKNISLRIWRWDIGFRPGHESPLIPIWVAFPGLPIEFLGGLKSLASEFGKSLHLDKATATFARPSVAKILVEFDARNSYPEEIYISVDGKLGFRQLVLLENRPFYCSYCYKLGHSIDTCYFKHPHLKPDWSKTTTQGRAAPSTGRSTWVEKKSNGDSESPTEPLATEVVNIVASPLARPLSDSVCAHMVDEDIEEAANVLFGEITTKVIEEDNDAPCIQNQEAVSSGLADSHPPTEDCTPSSPLGLLWKVEGKVNGL</sequence>
<dbReference type="PANTHER" id="PTHR31286">
    <property type="entry name" value="GLYCINE-RICH CELL WALL STRUCTURAL PROTEIN 1.8-LIKE"/>
    <property type="match status" value="1"/>
</dbReference>
<accession>A0A2I0BAU6</accession>
<dbReference type="OrthoDB" id="786567at2759"/>
<dbReference type="PANTHER" id="PTHR31286:SF180">
    <property type="entry name" value="OS10G0362600 PROTEIN"/>
    <property type="match status" value="1"/>
</dbReference>
<dbReference type="InterPro" id="IPR040256">
    <property type="entry name" value="At4g02000-like"/>
</dbReference>
<reference evidence="2 3" key="1">
    <citation type="journal article" date="2017" name="Nature">
        <title>The Apostasia genome and the evolution of orchids.</title>
        <authorList>
            <person name="Zhang G.Q."/>
            <person name="Liu K.W."/>
            <person name="Li Z."/>
            <person name="Lohaus R."/>
            <person name="Hsiao Y.Y."/>
            <person name="Niu S.C."/>
            <person name="Wang J.Y."/>
            <person name="Lin Y.C."/>
            <person name="Xu Q."/>
            <person name="Chen L.J."/>
            <person name="Yoshida K."/>
            <person name="Fujiwara S."/>
            <person name="Wang Z.W."/>
            <person name="Zhang Y.Q."/>
            <person name="Mitsuda N."/>
            <person name="Wang M."/>
            <person name="Liu G.H."/>
            <person name="Pecoraro L."/>
            <person name="Huang H.X."/>
            <person name="Xiao X.J."/>
            <person name="Lin M."/>
            <person name="Wu X.Y."/>
            <person name="Wu W.L."/>
            <person name="Chen Y.Y."/>
            <person name="Chang S.B."/>
            <person name="Sakamoto S."/>
            <person name="Ohme-Takagi M."/>
            <person name="Yagi M."/>
            <person name="Zeng S.J."/>
            <person name="Shen C.Y."/>
            <person name="Yeh C.M."/>
            <person name="Luo Y.B."/>
            <person name="Tsai W.C."/>
            <person name="Van de Peer Y."/>
            <person name="Liu Z.J."/>
        </authorList>
    </citation>
    <scope>NUCLEOTIDE SEQUENCE [LARGE SCALE GENOMIC DNA]</scope>
    <source>
        <strain evidence="3">cv. Shenzhen</strain>
        <tissue evidence="2">Stem</tissue>
    </source>
</reference>
<dbReference type="AlphaFoldDB" id="A0A2I0BAU6"/>
<evidence type="ECO:0000313" key="2">
    <source>
        <dbReference type="EMBL" id="PKA64910.1"/>
    </source>
</evidence>
<evidence type="ECO:0000256" key="1">
    <source>
        <dbReference type="SAM" id="MobiDB-lite"/>
    </source>
</evidence>
<gene>
    <name evidence="2" type="ORF">AXF42_Ash011512</name>
</gene>
<protein>
    <submittedName>
        <fullName evidence="2">Uncharacterized protein</fullName>
    </submittedName>
</protein>
<keyword evidence="3" id="KW-1185">Reference proteome</keyword>
<proteinExistence type="predicted"/>
<feature type="region of interest" description="Disordered" evidence="1">
    <location>
        <begin position="228"/>
        <end position="259"/>
    </location>
</feature>
<dbReference type="Proteomes" id="UP000236161">
    <property type="component" value="Unassembled WGS sequence"/>
</dbReference>